<evidence type="ECO:0000313" key="3">
    <source>
        <dbReference type="Proteomes" id="UP000315724"/>
    </source>
</evidence>
<proteinExistence type="predicted"/>
<feature type="coiled-coil region" evidence="1">
    <location>
        <begin position="52"/>
        <end position="79"/>
    </location>
</feature>
<dbReference type="AlphaFoldDB" id="A0A517QPS4"/>
<evidence type="ECO:0000313" key="2">
    <source>
        <dbReference type="EMBL" id="QDT33646.1"/>
    </source>
</evidence>
<protein>
    <submittedName>
        <fullName evidence="2">DNA-directed RNA polymerase subunit P</fullName>
    </submittedName>
</protein>
<name>A0A517QPS4_9PLAN</name>
<dbReference type="Proteomes" id="UP000315724">
    <property type="component" value="Chromosome"/>
</dbReference>
<reference evidence="2 3" key="1">
    <citation type="submission" date="2019-02" db="EMBL/GenBank/DDBJ databases">
        <title>Deep-cultivation of Planctomycetes and their phenomic and genomic characterization uncovers novel biology.</title>
        <authorList>
            <person name="Wiegand S."/>
            <person name="Jogler M."/>
            <person name="Boedeker C."/>
            <person name="Pinto D."/>
            <person name="Vollmers J."/>
            <person name="Rivas-Marin E."/>
            <person name="Kohn T."/>
            <person name="Peeters S.H."/>
            <person name="Heuer A."/>
            <person name="Rast P."/>
            <person name="Oberbeckmann S."/>
            <person name="Bunk B."/>
            <person name="Jeske O."/>
            <person name="Meyerdierks A."/>
            <person name="Storesund J.E."/>
            <person name="Kallscheuer N."/>
            <person name="Luecker S."/>
            <person name="Lage O.M."/>
            <person name="Pohl T."/>
            <person name="Merkel B.J."/>
            <person name="Hornburger P."/>
            <person name="Mueller R.-W."/>
            <person name="Bruemmer F."/>
            <person name="Labrenz M."/>
            <person name="Spormann A.M."/>
            <person name="Op den Camp H."/>
            <person name="Overmann J."/>
            <person name="Amann R."/>
            <person name="Jetten M.S.M."/>
            <person name="Mascher T."/>
            <person name="Medema M.H."/>
            <person name="Devos D.P."/>
            <person name="Kaster A.-K."/>
            <person name="Ovreas L."/>
            <person name="Rohde M."/>
            <person name="Galperin M.Y."/>
            <person name="Jogler C."/>
        </authorList>
    </citation>
    <scope>NUCLEOTIDE SEQUENCE [LARGE SCALE GENOMIC DNA]</scope>
    <source>
        <strain evidence="2 3">Mal48</strain>
    </source>
</reference>
<organism evidence="2 3">
    <name type="scientific">Thalassoglobus polymorphus</name>
    <dbReference type="NCBI Taxonomy" id="2527994"/>
    <lineage>
        <taxon>Bacteria</taxon>
        <taxon>Pseudomonadati</taxon>
        <taxon>Planctomycetota</taxon>
        <taxon>Planctomycetia</taxon>
        <taxon>Planctomycetales</taxon>
        <taxon>Planctomycetaceae</taxon>
        <taxon>Thalassoglobus</taxon>
    </lineage>
</organism>
<sequence>MTEPPPIPGQEIDEGQGRIFPCEECGADLKFHIGDQKLKCPYCGAVKEIELKDDAEIREQNFNEMLEVLRNRKESQEESPAEHNEVRCESCGSNVLFQGTLTSTECPYCGSPLQREKIHRGGFRIPVDAVLPFKVDSRKVEVKIVEWVKSRWFAPNDFKKRGAKGRVNGAYLPFWTFDTLTFTAYTGERGENYTETVGSGDKKRTVTKTRWYSAAGKFQRFFDDVLINGSRSMVDTHIDDLSPWPLHDCLPFTPEVLAGHFARTYDIELAEAFPIAKKIIDSAIYADCKNRIGGDKQRVHSVKSRYDAITFKHVLLPVYTMVYRYKEKTYGVMVNAATGAVHGSRPYSWVKITLTLLSVIALGLTFAAIANS</sequence>
<evidence type="ECO:0000256" key="1">
    <source>
        <dbReference type="SAM" id="Coils"/>
    </source>
</evidence>
<accession>A0A517QPS4</accession>
<dbReference type="EMBL" id="CP036267">
    <property type="protein sequence ID" value="QDT33646.1"/>
    <property type="molecule type" value="Genomic_DNA"/>
</dbReference>
<keyword evidence="3" id="KW-1185">Reference proteome</keyword>
<dbReference type="RefSeq" id="WP_145200253.1">
    <property type="nucleotide sequence ID" value="NZ_CP036267.1"/>
</dbReference>
<dbReference type="Gene3D" id="2.20.28.30">
    <property type="entry name" value="RNA polymerase ii, chain L"/>
    <property type="match status" value="1"/>
</dbReference>
<dbReference type="GO" id="GO:0000428">
    <property type="term" value="C:DNA-directed RNA polymerase complex"/>
    <property type="evidence" value="ECO:0007669"/>
    <property type="project" value="UniProtKB-KW"/>
</dbReference>
<dbReference type="OrthoDB" id="3182597at2"/>
<keyword evidence="2" id="KW-0240">DNA-directed RNA polymerase</keyword>
<dbReference type="KEGG" id="tpol:Mal48_29000"/>
<keyword evidence="2" id="KW-0804">Transcription</keyword>
<gene>
    <name evidence="2" type="ORF">Mal48_29000</name>
</gene>
<keyword evidence="1" id="KW-0175">Coiled coil</keyword>